<sequence>MVLGRYGGNRHAGAYKNEDGAMLVKGEDWEFAMILDGHNSSESVQLVLKTIDDEFDRLAIILNEPVETAFRSFETSILSIFKSQEFLDACKKVKGETACLLCVRKANYLWWLSIGDCLIYLFYEELHKLGQYVLNQRQFFEWIGEVNTFSLPVPCYSSGIRELRTGNNRILLLTDGVVECGGRYYENANHLYLDCYGHSVKNSVNQVLQFVLKSLGRDSATIISWDYHNQFSCTYPSN</sequence>
<organism evidence="1 2">
    <name type="scientific">Neobacillus mesonae</name>
    <dbReference type="NCBI Taxonomy" id="1193713"/>
    <lineage>
        <taxon>Bacteria</taxon>
        <taxon>Bacillati</taxon>
        <taxon>Bacillota</taxon>
        <taxon>Bacilli</taxon>
        <taxon>Bacillales</taxon>
        <taxon>Bacillaceae</taxon>
        <taxon>Neobacillus</taxon>
    </lineage>
</organism>
<gene>
    <name evidence="1" type="ORF">CHR53_04975</name>
</gene>
<accession>A0A3Q9QZ48</accession>
<dbReference type="AlphaFoldDB" id="A0A3Q9QZ48"/>
<dbReference type="Proteomes" id="UP000282892">
    <property type="component" value="Chromosome"/>
</dbReference>
<proteinExistence type="predicted"/>
<dbReference type="STRING" id="1193713.GCA_001636315_03523"/>
<keyword evidence="2" id="KW-1185">Reference proteome</keyword>
<reference evidence="1 2" key="1">
    <citation type="submission" date="2017-07" db="EMBL/GenBank/DDBJ databases">
        <title>The complete genome sequence of Bacillus mesonae strain H20-5, an efficient strain improving plant abiotic stress resistance.</title>
        <authorList>
            <person name="Kim S.Y."/>
            <person name="Song H."/>
            <person name="Sang M.K."/>
            <person name="Weon H.-Y."/>
            <person name="Song J."/>
        </authorList>
    </citation>
    <scope>NUCLEOTIDE SEQUENCE [LARGE SCALE GENOMIC DNA]</scope>
    <source>
        <strain evidence="1 2">H20-5</strain>
    </source>
</reference>
<dbReference type="EMBL" id="CP022572">
    <property type="protein sequence ID" value="AZU64851.1"/>
    <property type="molecule type" value="Genomic_DNA"/>
</dbReference>
<dbReference type="SUPFAM" id="SSF81606">
    <property type="entry name" value="PP2C-like"/>
    <property type="match status" value="1"/>
</dbReference>
<dbReference type="KEGG" id="nmk:CHR53_04975"/>
<protein>
    <submittedName>
        <fullName evidence="1">Protein phosphatase</fullName>
    </submittedName>
</protein>
<evidence type="ECO:0000313" key="1">
    <source>
        <dbReference type="EMBL" id="AZU64851.1"/>
    </source>
</evidence>
<dbReference type="OrthoDB" id="7944398at2"/>
<dbReference type="Gene3D" id="3.60.40.10">
    <property type="entry name" value="PPM-type phosphatase domain"/>
    <property type="match status" value="1"/>
</dbReference>
<evidence type="ECO:0000313" key="2">
    <source>
        <dbReference type="Proteomes" id="UP000282892"/>
    </source>
</evidence>
<dbReference type="InterPro" id="IPR036457">
    <property type="entry name" value="PPM-type-like_dom_sf"/>
</dbReference>
<name>A0A3Q9QZ48_9BACI</name>